<name>A0A0K0FPD5_STRVS</name>
<dbReference type="GO" id="GO:0015074">
    <property type="term" value="P:DNA integration"/>
    <property type="evidence" value="ECO:0007669"/>
    <property type="project" value="InterPro"/>
</dbReference>
<dbReference type="PANTHER" id="PTHR35617">
    <property type="entry name" value="PHAGE_INTEGRASE DOMAIN-CONTAINING PROTEIN"/>
    <property type="match status" value="1"/>
</dbReference>
<dbReference type="STRING" id="75913.A0A0K0FPD5"/>
<dbReference type="GO" id="GO:0003677">
    <property type="term" value="F:DNA binding"/>
    <property type="evidence" value="ECO:0007669"/>
    <property type="project" value="InterPro"/>
</dbReference>
<dbReference type="SUPFAM" id="SSF56349">
    <property type="entry name" value="DNA breaking-rejoining enzymes"/>
    <property type="match status" value="1"/>
</dbReference>
<dbReference type="PANTHER" id="PTHR35617:SF3">
    <property type="entry name" value="CORE-BINDING (CB) DOMAIN-CONTAINING PROTEIN"/>
    <property type="match status" value="1"/>
</dbReference>
<keyword evidence="3" id="KW-1185">Reference proteome</keyword>
<keyword evidence="1" id="KW-0233">DNA recombination</keyword>
<accession>A0A0K0FPD5</accession>
<feature type="domain" description="Tyr recombinase" evidence="2">
    <location>
        <begin position="1"/>
        <end position="137"/>
    </location>
</feature>
<sequence length="137" mass="15932">MKLATLLAIATGKRVFGIWNIFLSNTKMNNDIVIRLPKTKNSNKNILNHFLIIIIYFEKKLCPIATFLEYLELTKDFREDTDQVFVSYEVKKIGKPISKDRLSKWIRLYLEKANIFLNPHSIRANMFKQGALANIPS</sequence>
<dbReference type="InterPro" id="IPR011010">
    <property type="entry name" value="DNA_brk_join_enz"/>
</dbReference>
<proteinExistence type="predicted"/>
<evidence type="ECO:0000313" key="4">
    <source>
        <dbReference type="WBParaSite" id="SVE_1099100.1"/>
    </source>
</evidence>
<dbReference type="PROSITE" id="PS51898">
    <property type="entry name" value="TYR_RECOMBINASE"/>
    <property type="match status" value="1"/>
</dbReference>
<evidence type="ECO:0000256" key="1">
    <source>
        <dbReference type="ARBA" id="ARBA00023172"/>
    </source>
</evidence>
<dbReference type="GO" id="GO:0006310">
    <property type="term" value="P:DNA recombination"/>
    <property type="evidence" value="ECO:0007669"/>
    <property type="project" value="UniProtKB-KW"/>
</dbReference>
<evidence type="ECO:0000259" key="2">
    <source>
        <dbReference type="PROSITE" id="PS51898"/>
    </source>
</evidence>
<dbReference type="Proteomes" id="UP000035680">
    <property type="component" value="Unassembled WGS sequence"/>
</dbReference>
<evidence type="ECO:0000313" key="3">
    <source>
        <dbReference type="Proteomes" id="UP000035680"/>
    </source>
</evidence>
<reference evidence="3" key="1">
    <citation type="submission" date="2014-07" db="EMBL/GenBank/DDBJ databases">
        <authorList>
            <person name="Martin A.A"/>
            <person name="De Silva N."/>
        </authorList>
    </citation>
    <scope>NUCLEOTIDE SEQUENCE</scope>
</reference>
<reference evidence="4" key="2">
    <citation type="submission" date="2015-08" db="UniProtKB">
        <authorList>
            <consortium name="WormBaseParasite"/>
        </authorList>
    </citation>
    <scope>IDENTIFICATION</scope>
</reference>
<organism evidence="3 4">
    <name type="scientific">Strongyloides venezuelensis</name>
    <name type="common">Threadworm</name>
    <dbReference type="NCBI Taxonomy" id="75913"/>
    <lineage>
        <taxon>Eukaryota</taxon>
        <taxon>Metazoa</taxon>
        <taxon>Ecdysozoa</taxon>
        <taxon>Nematoda</taxon>
        <taxon>Chromadorea</taxon>
        <taxon>Rhabditida</taxon>
        <taxon>Tylenchina</taxon>
        <taxon>Panagrolaimomorpha</taxon>
        <taxon>Strongyloidoidea</taxon>
        <taxon>Strongyloididae</taxon>
        <taxon>Strongyloides</taxon>
    </lineage>
</organism>
<dbReference type="AlphaFoldDB" id="A0A0K0FPD5"/>
<dbReference type="InterPro" id="IPR013762">
    <property type="entry name" value="Integrase-like_cat_sf"/>
</dbReference>
<protein>
    <submittedName>
        <fullName evidence="4">Tyr recombinase domain-containing protein</fullName>
    </submittedName>
</protein>
<dbReference type="Gene3D" id="1.10.443.10">
    <property type="entry name" value="Intergrase catalytic core"/>
    <property type="match status" value="1"/>
</dbReference>
<dbReference type="InterPro" id="IPR002104">
    <property type="entry name" value="Integrase_catalytic"/>
</dbReference>
<dbReference type="WBParaSite" id="SVE_1099100.1">
    <property type="protein sequence ID" value="SVE_1099100.1"/>
    <property type="gene ID" value="SVE_1099100"/>
</dbReference>